<accession>A0A7J9CUN7</accession>
<evidence type="ECO:0000256" key="1">
    <source>
        <dbReference type="SAM" id="MobiDB-lite"/>
    </source>
</evidence>
<dbReference type="Proteomes" id="UP000593579">
    <property type="component" value="Unassembled WGS sequence"/>
</dbReference>
<comment type="caution">
    <text evidence="2">The sequence shown here is derived from an EMBL/GenBank/DDBJ whole genome shotgun (WGS) entry which is preliminary data.</text>
</comment>
<name>A0A7J9CUN7_GOSGO</name>
<dbReference type="AlphaFoldDB" id="A0A7J9CUN7"/>
<organism evidence="2 3">
    <name type="scientific">Gossypium gossypioides</name>
    <name type="common">Mexican cotton</name>
    <name type="synonym">Selera gossypioides</name>
    <dbReference type="NCBI Taxonomy" id="34282"/>
    <lineage>
        <taxon>Eukaryota</taxon>
        <taxon>Viridiplantae</taxon>
        <taxon>Streptophyta</taxon>
        <taxon>Embryophyta</taxon>
        <taxon>Tracheophyta</taxon>
        <taxon>Spermatophyta</taxon>
        <taxon>Magnoliopsida</taxon>
        <taxon>eudicotyledons</taxon>
        <taxon>Gunneridae</taxon>
        <taxon>Pentapetalae</taxon>
        <taxon>rosids</taxon>
        <taxon>malvids</taxon>
        <taxon>Malvales</taxon>
        <taxon>Malvaceae</taxon>
        <taxon>Malvoideae</taxon>
        <taxon>Gossypium</taxon>
    </lineage>
</organism>
<protein>
    <submittedName>
        <fullName evidence="2">Uncharacterized protein</fullName>
    </submittedName>
</protein>
<dbReference type="EMBL" id="JABEZY010000013">
    <property type="protein sequence ID" value="MBA0752152.1"/>
    <property type="molecule type" value="Genomic_DNA"/>
</dbReference>
<proteinExistence type="predicted"/>
<evidence type="ECO:0000313" key="2">
    <source>
        <dbReference type="EMBL" id="MBA0752152.1"/>
    </source>
</evidence>
<sequence>MGACVGHAANTASSTKKPLGRPTKMRRKELNEPQITTKLTEKEVEMKCSKYKKFGHNKRNCRGEVGQNLLVTRHTVGVHNQVAAPTLQKATQTHQEVAR</sequence>
<evidence type="ECO:0000313" key="3">
    <source>
        <dbReference type="Proteomes" id="UP000593579"/>
    </source>
</evidence>
<gene>
    <name evidence="2" type="ORF">Gogos_001015</name>
</gene>
<reference evidence="2 3" key="1">
    <citation type="journal article" date="2019" name="Genome Biol. Evol.">
        <title>Insights into the evolution of the New World diploid cottons (Gossypium, subgenus Houzingenia) based on genome sequencing.</title>
        <authorList>
            <person name="Grover C.E."/>
            <person name="Arick M.A. 2nd"/>
            <person name="Thrash A."/>
            <person name="Conover J.L."/>
            <person name="Sanders W.S."/>
            <person name="Peterson D.G."/>
            <person name="Frelichowski J.E."/>
            <person name="Scheffler J.A."/>
            <person name="Scheffler B.E."/>
            <person name="Wendel J.F."/>
        </authorList>
    </citation>
    <scope>NUCLEOTIDE SEQUENCE [LARGE SCALE GENOMIC DNA]</scope>
    <source>
        <strain evidence="2">5</strain>
        <tissue evidence="2">Leaf</tissue>
    </source>
</reference>
<keyword evidence="3" id="KW-1185">Reference proteome</keyword>
<feature type="region of interest" description="Disordered" evidence="1">
    <location>
        <begin position="1"/>
        <end position="28"/>
    </location>
</feature>
<dbReference type="OrthoDB" id="10388612at2759"/>